<dbReference type="Pfam" id="PF00892">
    <property type="entry name" value="EamA"/>
    <property type="match status" value="2"/>
</dbReference>
<feature type="domain" description="EamA" evidence="9">
    <location>
        <begin position="19"/>
        <end position="147"/>
    </location>
</feature>
<comment type="subcellular location">
    <subcellularLocation>
        <location evidence="1">Cell membrane</location>
        <topology evidence="1">Multi-pass membrane protein</topology>
    </subcellularLocation>
</comment>
<dbReference type="InterPro" id="IPR000620">
    <property type="entry name" value="EamA_dom"/>
</dbReference>
<accession>A0ABW1JBQ2</accession>
<feature type="transmembrane region" description="Helical" evidence="8">
    <location>
        <begin position="49"/>
        <end position="69"/>
    </location>
</feature>
<keyword evidence="4 8" id="KW-0812">Transmembrane</keyword>
<dbReference type="EMBL" id="JBHSRD010000002">
    <property type="protein sequence ID" value="MFC6006327.1"/>
    <property type="molecule type" value="Genomic_DNA"/>
</dbReference>
<protein>
    <submittedName>
        <fullName evidence="10">DMT family transporter</fullName>
    </submittedName>
</protein>
<evidence type="ECO:0000313" key="11">
    <source>
        <dbReference type="Proteomes" id="UP001596189"/>
    </source>
</evidence>
<comment type="similarity">
    <text evidence="2">Belongs to the EamA transporter family.</text>
</comment>
<evidence type="ECO:0000256" key="8">
    <source>
        <dbReference type="SAM" id="Phobius"/>
    </source>
</evidence>
<evidence type="ECO:0000256" key="2">
    <source>
        <dbReference type="ARBA" id="ARBA00007362"/>
    </source>
</evidence>
<gene>
    <name evidence="10" type="ORF">ACFQDO_04215</name>
</gene>
<evidence type="ECO:0000256" key="6">
    <source>
        <dbReference type="ARBA" id="ARBA00023136"/>
    </source>
</evidence>
<organism evidence="10 11">
    <name type="scientific">Angustibacter luteus</name>
    <dbReference type="NCBI Taxonomy" id="658456"/>
    <lineage>
        <taxon>Bacteria</taxon>
        <taxon>Bacillati</taxon>
        <taxon>Actinomycetota</taxon>
        <taxon>Actinomycetes</taxon>
        <taxon>Kineosporiales</taxon>
        <taxon>Kineosporiaceae</taxon>
    </lineage>
</organism>
<keyword evidence="5 8" id="KW-1133">Transmembrane helix</keyword>
<dbReference type="InterPro" id="IPR051258">
    <property type="entry name" value="Diverse_Substrate_Transporter"/>
</dbReference>
<feature type="transmembrane region" description="Helical" evidence="8">
    <location>
        <begin position="103"/>
        <end position="126"/>
    </location>
</feature>
<evidence type="ECO:0000256" key="4">
    <source>
        <dbReference type="ARBA" id="ARBA00022692"/>
    </source>
</evidence>
<dbReference type="SUPFAM" id="SSF103481">
    <property type="entry name" value="Multidrug resistance efflux transporter EmrE"/>
    <property type="match status" value="2"/>
</dbReference>
<sequence>MSEGLVLPQPGTRRSTGLAALVLVAVTAVWGSTFVLIKDVVTTIPVPDFLALRFLIAAAVMVPVFWRPLRRLSRDLVLRGLALGAVYGVAQVFQTFGLAHTSAAVSGFVTGMYVVLTPVIGVVLLGQRAPASTWFAVGLSTAGLGVLALNGFAVGTGELLVLVSAFLYALHIVALGLWSGAQDALGLATIQMVAIAVLCTVAALPHGITLPSTGAAWAAVLYTAVVAGALTLIGQTWAQAHLPATRAAVIMTLEPVFAALFAVLIGGEQLTPRMLCGGLLVLAAMYVVELTPGRTSAPRATRRRSRGSRAAPRSPDQAR</sequence>
<evidence type="ECO:0000256" key="5">
    <source>
        <dbReference type="ARBA" id="ARBA00022989"/>
    </source>
</evidence>
<evidence type="ECO:0000256" key="1">
    <source>
        <dbReference type="ARBA" id="ARBA00004651"/>
    </source>
</evidence>
<keyword evidence="6 8" id="KW-0472">Membrane</keyword>
<dbReference type="PANTHER" id="PTHR42920:SF5">
    <property type="entry name" value="EAMA DOMAIN-CONTAINING PROTEIN"/>
    <property type="match status" value="1"/>
</dbReference>
<dbReference type="RefSeq" id="WP_345717172.1">
    <property type="nucleotide sequence ID" value="NZ_BAABFP010000005.1"/>
</dbReference>
<proteinExistence type="inferred from homology"/>
<reference evidence="11" key="1">
    <citation type="journal article" date="2019" name="Int. J. Syst. Evol. Microbiol.">
        <title>The Global Catalogue of Microorganisms (GCM) 10K type strain sequencing project: providing services to taxonomists for standard genome sequencing and annotation.</title>
        <authorList>
            <consortium name="The Broad Institute Genomics Platform"/>
            <consortium name="The Broad Institute Genome Sequencing Center for Infectious Disease"/>
            <person name="Wu L."/>
            <person name="Ma J."/>
        </authorList>
    </citation>
    <scope>NUCLEOTIDE SEQUENCE [LARGE SCALE GENOMIC DNA]</scope>
    <source>
        <strain evidence="11">KACC 14249</strain>
    </source>
</reference>
<evidence type="ECO:0000313" key="10">
    <source>
        <dbReference type="EMBL" id="MFC6006327.1"/>
    </source>
</evidence>
<evidence type="ECO:0000256" key="3">
    <source>
        <dbReference type="ARBA" id="ARBA00022475"/>
    </source>
</evidence>
<feature type="transmembrane region" description="Helical" evidence="8">
    <location>
        <begin position="214"/>
        <end position="233"/>
    </location>
</feature>
<evidence type="ECO:0000256" key="7">
    <source>
        <dbReference type="SAM" id="MobiDB-lite"/>
    </source>
</evidence>
<comment type="caution">
    <text evidence="10">The sequence shown here is derived from an EMBL/GenBank/DDBJ whole genome shotgun (WGS) entry which is preliminary data.</text>
</comment>
<feature type="transmembrane region" description="Helical" evidence="8">
    <location>
        <begin position="133"/>
        <end position="153"/>
    </location>
</feature>
<name>A0ABW1JBQ2_9ACTN</name>
<feature type="transmembrane region" description="Helical" evidence="8">
    <location>
        <begin position="185"/>
        <end position="208"/>
    </location>
</feature>
<feature type="region of interest" description="Disordered" evidence="7">
    <location>
        <begin position="296"/>
        <end position="319"/>
    </location>
</feature>
<dbReference type="Proteomes" id="UP001596189">
    <property type="component" value="Unassembled WGS sequence"/>
</dbReference>
<keyword evidence="11" id="KW-1185">Reference proteome</keyword>
<feature type="transmembrane region" description="Helical" evidence="8">
    <location>
        <begin position="245"/>
        <end position="264"/>
    </location>
</feature>
<feature type="domain" description="EamA" evidence="9">
    <location>
        <begin position="156"/>
        <end position="288"/>
    </location>
</feature>
<feature type="transmembrane region" description="Helical" evidence="8">
    <location>
        <begin position="76"/>
        <end position="97"/>
    </location>
</feature>
<feature type="transmembrane region" description="Helical" evidence="8">
    <location>
        <begin position="159"/>
        <end position="178"/>
    </location>
</feature>
<dbReference type="PANTHER" id="PTHR42920">
    <property type="entry name" value="OS03G0707200 PROTEIN-RELATED"/>
    <property type="match status" value="1"/>
</dbReference>
<feature type="transmembrane region" description="Helical" evidence="8">
    <location>
        <begin position="18"/>
        <end position="37"/>
    </location>
</feature>
<keyword evidence="3" id="KW-1003">Cell membrane</keyword>
<dbReference type="InterPro" id="IPR037185">
    <property type="entry name" value="EmrE-like"/>
</dbReference>
<evidence type="ECO:0000259" key="9">
    <source>
        <dbReference type="Pfam" id="PF00892"/>
    </source>
</evidence>
<feature type="compositionally biased region" description="Low complexity" evidence="7">
    <location>
        <begin position="308"/>
        <end position="319"/>
    </location>
</feature>